<feature type="region of interest" description="Disordered" evidence="3">
    <location>
        <begin position="1"/>
        <end position="128"/>
    </location>
</feature>
<proteinExistence type="inferred from homology"/>
<dbReference type="InterPro" id="IPR036885">
    <property type="entry name" value="SWIB_MDM2_dom_sf"/>
</dbReference>
<dbReference type="PANTHER" id="PTHR13844">
    <property type="entry name" value="SWI/SNF-RELATED MATRIX-ASSOCIATED ACTIN-DEPENDENT REGULATOR OF CHROMATIN SUBFAMILY D"/>
    <property type="match status" value="1"/>
</dbReference>
<reference evidence="6" key="1">
    <citation type="submission" date="2011-08" db="EMBL/GenBank/DDBJ databases">
        <title>The draft genome of Latimeria chalumnae.</title>
        <authorList>
            <person name="Di Palma F."/>
            <person name="Alfoldi J."/>
            <person name="Johnson J."/>
            <person name="Berlin A."/>
            <person name="Gnerre S."/>
            <person name="Jaffe D."/>
            <person name="MacCallum I."/>
            <person name="Young S."/>
            <person name="Walker B.J."/>
            <person name="Lander E."/>
            <person name="Lindblad-Toh K."/>
        </authorList>
    </citation>
    <scope>NUCLEOTIDE SEQUENCE [LARGE SCALE GENOMIC DNA]</scope>
    <source>
        <strain evidence="6">Wild caught</strain>
    </source>
</reference>
<dbReference type="EMBL" id="AFYH01100666">
    <property type="status" value="NOT_ANNOTATED_CDS"/>
    <property type="molecule type" value="Genomic_DNA"/>
</dbReference>
<dbReference type="AlphaFoldDB" id="H3A4K3"/>
<dbReference type="SMART" id="SM00151">
    <property type="entry name" value="SWIB"/>
    <property type="match status" value="1"/>
</dbReference>
<feature type="compositionally biased region" description="Pro residues" evidence="3">
    <location>
        <begin position="50"/>
        <end position="59"/>
    </location>
</feature>
<dbReference type="GO" id="GO:0002244">
    <property type="term" value="P:hematopoietic progenitor cell differentiation"/>
    <property type="evidence" value="ECO:0007669"/>
    <property type="project" value="Ensembl"/>
</dbReference>
<dbReference type="InterPro" id="IPR019835">
    <property type="entry name" value="SWIB_domain"/>
</dbReference>
<dbReference type="GO" id="GO:0005654">
    <property type="term" value="C:nucleoplasm"/>
    <property type="evidence" value="ECO:0007669"/>
    <property type="project" value="UniProtKB-ARBA"/>
</dbReference>
<dbReference type="GeneTree" id="ENSGT00940000156629"/>
<feature type="compositionally biased region" description="Low complexity" evidence="3">
    <location>
        <begin position="100"/>
        <end position="114"/>
    </location>
</feature>
<dbReference type="FunFam" id="1.10.245.10:FF:000001">
    <property type="entry name" value="SWI/SNF-related matrix-associated regulator of chromatin subfamily D member 3 isoform 1"/>
    <property type="match status" value="1"/>
</dbReference>
<dbReference type="FunCoup" id="H3A4K3">
    <property type="interactions" value="3348"/>
</dbReference>
<dbReference type="EMBL" id="AFYH01100664">
    <property type="status" value="NOT_ANNOTATED_CDS"/>
    <property type="molecule type" value="Genomic_DNA"/>
</dbReference>
<sequence>MAARAGFQAMNPGGGGGSAAGTLGSGGSTGPAVRMGPAPTPGQAMYRSPLPGPGYPRPGMPGSRMTPQGPSMGPPGYGGSPSVRGAMAQSGMDQSRKRPAPQQLQPVQQQQAAQNRNHSTKKKKMADKILPQRIRELVPESQAYMDLLAFERKLDQTIMRKRLDIQEALKRPIKQKRKLRIFISNTFNPAKSDAEDGEGTVASWELRVEGRLLEDTALSKYDATKQKRKFSSFFKSLVIELDKDLYGPDNHLVEWHRTATTQETDGFQVKRPGDVNVRCTVLLMLDYQPPQFKLDPRLARLLGIHTQTRPVIIQALWQYIKTHKLQDSHEREFINCDKYLQQIFETQRMKFSEIPQRLHALLMPPEPIIINHVIRTLQNPPRKTYCYRDIHETIETINQLKTQQIRYLLSTADEVIQGLLCLCPQSMTDIVGNPEEERRAEFYFQPWAQEAVCRYFYSKVQQRRQELEQALGIRNT</sequence>
<dbReference type="GO" id="GO:0060216">
    <property type="term" value="P:definitive hemopoiesis"/>
    <property type="evidence" value="ECO:0007669"/>
    <property type="project" value="Ensembl"/>
</dbReference>
<evidence type="ECO:0000259" key="4">
    <source>
        <dbReference type="PROSITE" id="PS51925"/>
    </source>
</evidence>
<name>H3A4K3_LATCH</name>
<dbReference type="InParanoid" id="H3A4K3"/>
<dbReference type="OMA" id="NFRCNEP"/>
<feature type="compositionally biased region" description="Gly residues" evidence="3">
    <location>
        <begin position="12"/>
        <end position="29"/>
    </location>
</feature>
<keyword evidence="2" id="KW-0597">Phosphoprotein</keyword>
<comment type="similarity">
    <text evidence="1">Belongs to the SMARCD family.</text>
</comment>
<feature type="compositionally biased region" description="Low complexity" evidence="3">
    <location>
        <begin position="60"/>
        <end position="71"/>
    </location>
</feature>
<dbReference type="Gene3D" id="1.10.245.10">
    <property type="entry name" value="SWIB/MDM2 domain"/>
    <property type="match status" value="1"/>
</dbReference>
<dbReference type="Bgee" id="ENSLACG00000004072">
    <property type="expression patterns" value="Expressed in muscle tissue and 6 other cell types or tissues"/>
</dbReference>
<dbReference type="EMBL" id="AFYH01100667">
    <property type="status" value="NOT_ANNOTATED_CDS"/>
    <property type="molecule type" value="Genomic_DNA"/>
</dbReference>
<dbReference type="GO" id="GO:0021510">
    <property type="term" value="P:spinal cord development"/>
    <property type="evidence" value="ECO:0007669"/>
    <property type="project" value="Ensembl"/>
</dbReference>
<keyword evidence="6" id="KW-1185">Reference proteome</keyword>
<dbReference type="InterPro" id="IPR003121">
    <property type="entry name" value="SWIB_MDM2_domain"/>
</dbReference>
<evidence type="ECO:0000256" key="2">
    <source>
        <dbReference type="ARBA" id="ARBA00022553"/>
    </source>
</evidence>
<accession>H3A4K3</accession>
<evidence type="ECO:0000313" key="5">
    <source>
        <dbReference type="Ensembl" id="ENSLACP00000004574.1"/>
    </source>
</evidence>
<evidence type="ECO:0000313" key="6">
    <source>
        <dbReference type="Proteomes" id="UP000008672"/>
    </source>
</evidence>
<dbReference type="eggNOG" id="KOG2570">
    <property type="taxonomic scope" value="Eukaryota"/>
</dbReference>
<dbReference type="Proteomes" id="UP000008672">
    <property type="component" value="Unassembled WGS sequence"/>
</dbReference>
<dbReference type="CDD" id="cd17674">
    <property type="entry name" value="SWIB_BAF60A"/>
    <property type="match status" value="1"/>
</dbReference>
<evidence type="ECO:0000256" key="3">
    <source>
        <dbReference type="SAM" id="MobiDB-lite"/>
    </source>
</evidence>
<dbReference type="Pfam" id="PF02201">
    <property type="entry name" value="SWIB"/>
    <property type="match status" value="1"/>
</dbReference>
<gene>
    <name evidence="5" type="primary">SMARCD1</name>
</gene>
<dbReference type="STRING" id="7897.ENSLACP00000004574"/>
<dbReference type="PROSITE" id="PS51925">
    <property type="entry name" value="SWIB_MDM2"/>
    <property type="match status" value="1"/>
</dbReference>
<reference evidence="5" key="2">
    <citation type="submission" date="2025-08" db="UniProtKB">
        <authorList>
            <consortium name="Ensembl"/>
        </authorList>
    </citation>
    <scope>IDENTIFICATION</scope>
</reference>
<dbReference type="EMBL" id="AFYH01100668">
    <property type="status" value="NOT_ANNOTATED_CDS"/>
    <property type="molecule type" value="Genomic_DNA"/>
</dbReference>
<dbReference type="EMBL" id="AFYH01100669">
    <property type="status" value="NOT_ANNOTATED_CDS"/>
    <property type="molecule type" value="Genomic_DNA"/>
</dbReference>
<organism evidence="5 6">
    <name type="scientific">Latimeria chalumnae</name>
    <name type="common">Coelacanth</name>
    <dbReference type="NCBI Taxonomy" id="7897"/>
    <lineage>
        <taxon>Eukaryota</taxon>
        <taxon>Metazoa</taxon>
        <taxon>Chordata</taxon>
        <taxon>Craniata</taxon>
        <taxon>Vertebrata</taxon>
        <taxon>Euteleostomi</taxon>
        <taxon>Coelacanthiformes</taxon>
        <taxon>Coelacanthidae</taxon>
        <taxon>Latimeria</taxon>
    </lineage>
</organism>
<protein>
    <submittedName>
        <fullName evidence="5">SWI/SNF related BAF chromatin remodeling complex subunit D1</fullName>
    </submittedName>
</protein>
<dbReference type="InterPro" id="IPR038041">
    <property type="entry name" value="SMARCD1_SWIB_dom"/>
</dbReference>
<dbReference type="SUPFAM" id="SSF47592">
    <property type="entry name" value="SWIB/MDM2 domain"/>
    <property type="match status" value="1"/>
</dbReference>
<dbReference type="EMBL" id="AFYH01100663">
    <property type="status" value="NOT_ANNOTATED_CDS"/>
    <property type="molecule type" value="Genomic_DNA"/>
</dbReference>
<feature type="domain" description="DM2" evidence="4">
    <location>
        <begin position="287"/>
        <end position="364"/>
    </location>
</feature>
<dbReference type="GO" id="GO:0061053">
    <property type="term" value="P:somite development"/>
    <property type="evidence" value="ECO:0007669"/>
    <property type="project" value="Ensembl"/>
</dbReference>
<evidence type="ECO:0000256" key="1">
    <source>
        <dbReference type="ARBA" id="ARBA00010619"/>
    </source>
</evidence>
<dbReference type="Ensembl" id="ENSLACT00000004613.1">
    <property type="protein sequence ID" value="ENSLACP00000004574.1"/>
    <property type="gene ID" value="ENSLACG00000004072.1"/>
</dbReference>
<reference evidence="5" key="3">
    <citation type="submission" date="2025-09" db="UniProtKB">
        <authorList>
            <consortium name="Ensembl"/>
        </authorList>
    </citation>
    <scope>IDENTIFICATION</scope>
</reference>
<dbReference type="HOGENOM" id="CLU_023529_0_1_1"/>
<dbReference type="EMBL" id="AFYH01100665">
    <property type="status" value="NOT_ANNOTATED_CDS"/>
    <property type="molecule type" value="Genomic_DNA"/>
</dbReference>